<dbReference type="EMBL" id="MH046811">
    <property type="protein sequence ID" value="UFX99721.1"/>
    <property type="molecule type" value="Genomic_DNA"/>
</dbReference>
<feature type="region of interest" description="Disordered" evidence="1">
    <location>
        <begin position="57"/>
        <end position="78"/>
    </location>
</feature>
<accession>A0A8K1T0S4</accession>
<proteinExistence type="predicted"/>
<feature type="compositionally biased region" description="Basic and acidic residues" evidence="1">
    <location>
        <begin position="62"/>
        <end position="78"/>
    </location>
</feature>
<reference evidence="2" key="1">
    <citation type="submission" date="2018-03" db="EMBL/GenBank/DDBJ databases">
        <title>Draft genome sequences of Megaviruse, new member of the family Mimiviridae isolated from water in Shanghai, China.</title>
        <authorList>
            <person name="Xia Y."/>
        </authorList>
    </citation>
    <scope>NUCLEOTIDE SEQUENCE</scope>
    <source>
        <strain evidence="2">SH</strain>
    </source>
</reference>
<organism evidence="2">
    <name type="scientific">Megavirus baoshan</name>
    <dbReference type="NCBI Taxonomy" id="2496520"/>
    <lineage>
        <taxon>Viruses</taxon>
        <taxon>Varidnaviria</taxon>
        <taxon>Bamfordvirae</taxon>
        <taxon>Nucleocytoviricota</taxon>
        <taxon>Megaviricetes</taxon>
        <taxon>Imitervirales</taxon>
        <taxon>Mimiviridae</taxon>
        <taxon>Megamimivirinae</taxon>
        <taxon>Megavirus</taxon>
        <taxon>Megavirus baoshanense</taxon>
    </lineage>
</organism>
<name>A0A8K1T0S4_9VIRU</name>
<sequence length="78" mass="8925">MGNAQVKEKLGEKITDNCIDELMERGYHRQLYIIDKRETDSKLAKKALSHIIVTDDDIQTPNEEKGENISGKDFDDLC</sequence>
<evidence type="ECO:0000256" key="1">
    <source>
        <dbReference type="SAM" id="MobiDB-lite"/>
    </source>
</evidence>
<gene>
    <name evidence="2" type="ORF">Mb0057</name>
</gene>
<protein>
    <submittedName>
        <fullName evidence="2">Uncharacterized protein</fullName>
    </submittedName>
</protein>
<evidence type="ECO:0000313" key="2">
    <source>
        <dbReference type="EMBL" id="UFX99721.1"/>
    </source>
</evidence>